<evidence type="ECO:0000313" key="2">
    <source>
        <dbReference type="EMBL" id="CAL8071015.1"/>
    </source>
</evidence>
<reference evidence="2 3" key="1">
    <citation type="submission" date="2024-08" db="EMBL/GenBank/DDBJ databases">
        <authorList>
            <person name="Cucini C."/>
            <person name="Frati F."/>
        </authorList>
    </citation>
    <scope>NUCLEOTIDE SEQUENCE [LARGE SCALE GENOMIC DNA]</scope>
</reference>
<feature type="compositionally biased region" description="Low complexity" evidence="1">
    <location>
        <begin position="127"/>
        <end position="136"/>
    </location>
</feature>
<feature type="compositionally biased region" description="Basic and acidic residues" evidence="1">
    <location>
        <begin position="200"/>
        <end position="219"/>
    </location>
</feature>
<evidence type="ECO:0000313" key="3">
    <source>
        <dbReference type="Proteomes" id="UP001642540"/>
    </source>
</evidence>
<feature type="region of interest" description="Disordered" evidence="1">
    <location>
        <begin position="76"/>
        <end position="284"/>
    </location>
</feature>
<comment type="caution">
    <text evidence="2">The sequence shown here is derived from an EMBL/GenBank/DDBJ whole genome shotgun (WGS) entry which is preliminary data.</text>
</comment>
<keyword evidence="3" id="KW-1185">Reference proteome</keyword>
<name>A0ABP1PR43_9HEXA</name>
<feature type="compositionally biased region" description="Acidic residues" evidence="1">
    <location>
        <begin position="246"/>
        <end position="259"/>
    </location>
</feature>
<gene>
    <name evidence="2" type="ORF">ODALV1_LOCUS1524</name>
</gene>
<evidence type="ECO:0000256" key="1">
    <source>
        <dbReference type="SAM" id="MobiDB-lite"/>
    </source>
</evidence>
<dbReference type="Proteomes" id="UP001642540">
    <property type="component" value="Unassembled WGS sequence"/>
</dbReference>
<feature type="compositionally biased region" description="Polar residues" evidence="1">
    <location>
        <begin position="158"/>
        <end position="173"/>
    </location>
</feature>
<feature type="compositionally biased region" description="Basic and acidic residues" evidence="1">
    <location>
        <begin position="232"/>
        <end position="245"/>
    </location>
</feature>
<proteinExistence type="predicted"/>
<sequence>MDKDSQNIQSSNSSRSIRLTAGRQLLIQEFKRQWDTGKDAWIAELHRFLQQQDQAITLEGTRRWVQTHGWITKPLEELSKNEGKASGSSSKLNETKNEPLAKAKMPSSSSNPKLGRATGISKKSQIAPTAAPAATTSSVGVKPRSRMSLPSAKKTPALTFSSLKRISTAMVESSKSHKIVADSLTSPPQLVYEPGGSSSSEEKKEGKRSDDPEKKDDNKIVQGSKGNNGGKFAEDSEKNNENKDPEDSENSINSESEEESNAKPQPEPDKPEKDVSGNAQREIKFDNSMIEVRRWVLTGISPCSD</sequence>
<accession>A0ABP1PR43</accession>
<feature type="compositionally biased region" description="Basic and acidic residues" evidence="1">
    <location>
        <begin position="266"/>
        <end position="284"/>
    </location>
</feature>
<protein>
    <submittedName>
        <fullName evidence="2">Uncharacterized protein</fullName>
    </submittedName>
</protein>
<organism evidence="2 3">
    <name type="scientific">Orchesella dallaii</name>
    <dbReference type="NCBI Taxonomy" id="48710"/>
    <lineage>
        <taxon>Eukaryota</taxon>
        <taxon>Metazoa</taxon>
        <taxon>Ecdysozoa</taxon>
        <taxon>Arthropoda</taxon>
        <taxon>Hexapoda</taxon>
        <taxon>Collembola</taxon>
        <taxon>Entomobryomorpha</taxon>
        <taxon>Entomobryoidea</taxon>
        <taxon>Orchesellidae</taxon>
        <taxon>Orchesellinae</taxon>
        <taxon>Orchesella</taxon>
    </lineage>
</organism>
<dbReference type="EMBL" id="CAXLJM020000004">
    <property type="protein sequence ID" value="CAL8071015.1"/>
    <property type="molecule type" value="Genomic_DNA"/>
</dbReference>